<comment type="caution">
    <text evidence="4">The sequence shown here is derived from an EMBL/GenBank/DDBJ whole genome shotgun (WGS) entry which is preliminary data.</text>
</comment>
<reference evidence="4" key="1">
    <citation type="submission" date="2023-10" db="EMBL/GenBank/DDBJ databases">
        <title>Genome assemblies of two species of porcelain crab, Petrolisthes cinctipes and Petrolisthes manimaculis (Anomura: Porcellanidae).</title>
        <authorList>
            <person name="Angst P."/>
        </authorList>
    </citation>
    <scope>NUCLEOTIDE SEQUENCE</scope>
    <source>
        <strain evidence="4">PB745_01</strain>
        <tissue evidence="4">Gill</tissue>
    </source>
</reference>
<name>A0AAE1KE22_PETCI</name>
<dbReference type="SUPFAM" id="SSF53300">
    <property type="entry name" value="vWA-like"/>
    <property type="match status" value="1"/>
</dbReference>
<keyword evidence="5" id="KW-1185">Reference proteome</keyword>
<dbReference type="Gene3D" id="3.40.50.410">
    <property type="entry name" value="von Willebrand factor, type A domain"/>
    <property type="match status" value="1"/>
</dbReference>
<feature type="compositionally biased region" description="Polar residues" evidence="1">
    <location>
        <begin position="1072"/>
        <end position="1082"/>
    </location>
</feature>
<feature type="compositionally biased region" description="Polar residues" evidence="1">
    <location>
        <begin position="1001"/>
        <end position="1023"/>
    </location>
</feature>
<dbReference type="CDD" id="cd00198">
    <property type="entry name" value="vWFA"/>
    <property type="match status" value="1"/>
</dbReference>
<feature type="compositionally biased region" description="Polar residues" evidence="1">
    <location>
        <begin position="937"/>
        <end position="955"/>
    </location>
</feature>
<feature type="region of interest" description="Disordered" evidence="1">
    <location>
        <begin position="928"/>
        <end position="1107"/>
    </location>
</feature>
<dbReference type="Proteomes" id="UP001286313">
    <property type="component" value="Unassembled WGS sequence"/>
</dbReference>
<protein>
    <recommendedName>
        <fullName evidence="3">Calcium-activated chloride channel N-terminal domain-containing protein</fullName>
    </recommendedName>
</protein>
<dbReference type="AlphaFoldDB" id="A0AAE1KE22"/>
<dbReference type="Pfam" id="PF08434">
    <property type="entry name" value="CLCA"/>
    <property type="match status" value="1"/>
</dbReference>
<keyword evidence="2" id="KW-0472">Membrane</keyword>
<evidence type="ECO:0000256" key="2">
    <source>
        <dbReference type="SAM" id="Phobius"/>
    </source>
</evidence>
<dbReference type="InterPro" id="IPR036465">
    <property type="entry name" value="vWFA_dom_sf"/>
</dbReference>
<dbReference type="InterPro" id="IPR013642">
    <property type="entry name" value="CLCA_N"/>
</dbReference>
<keyword evidence="2" id="KW-1133">Transmembrane helix</keyword>
<sequence>MNLGFATQDAISVDNNGGYVGLVVALSDALVNTNCTQYIQNIKTMFSAASSLMFDATGSRVYFRTVTIAIPASWSCGEVITPSDLLDYNWDTAHIRVGPSHALFTDTPWTQQSGGCGDPADFIYFSDNYVLGNTNQLHQTNGGHTLLHEWAKFRWGVFEEYGHINDPVYPTTYHLNRTSFYPNYCTDAVLDGTYSGNCGEDGSDLDCIFTPNLSSSNNSTNTNTVATSSLMAAPFLDTVVNFCDNTTHDTTKPTKHNLLCDQLSSWQVISQHPDIASASGSGQHLPVEVRVVRAKPPRHTAVLLVDYSSTMGEMLSRWEFLRDSLRQFFLTQAPTGFRTGVVIFDSTIKIYSDLYELDSITDQNSHRNDLATMIPEESPEPGGSTKNLKLAIEKGKEILKGSGGWLVLVTENMKEYTEGNQNLTGTAGETPVWPVLYPSNPQVSAQVYQNLAALSTTTSVIQITHQEDKVTLPASNNTYQAVDNFASLTSSLRQATNTPDVEVSSGTCNSEPCTSALNVQNSSQFEAQFIIEVLHSHTDIGNPITVALIPPDTITTTILMTSIRDSSTVFVASPLQNGIYTVNAENNGLGLPVVARVLGVEKAGLVSVNVWSPRGLDQLSFSPGVAPRLLATVETSDGRRVVFADVTVVVQIDTITVTINLADNGMRGDVTGNDGVYSGFLTVYKQGSEVDISVTVTDNNGTARAVGPSSVAAFIQDHTPPLTDGEQGCCGSQLDLSGLTLVDLGPFSVTSSGQRGRLTGTDPGYLPPGRVTDLRSERLGYDVTLSFTAPGASLDQEIASHYEVRYDAPGESYVTNITAQAVGTAVTTQAIHIPTCDVLFTFTVVAVDASSVSGKASNPVRESVSCTYKPDQPLSPGAIAGIVISCIFGLLLILIICCLCCNRDNLDDLWLWRMLTCRCCTKQDNDDDRLYSPPPRSNKQSDVIRNNVKTTTSPVTPIRSISDLYSRPDLEAKRTQRLKKEEHQKQADDSDDGGFNEYERPNNNSNMKPVSTQRDTHSRNATGNADKESTRSSLNSHSTHTTIPINEIGLPSLSQQRGVAQDNYAYERNDDTNGYTRNTSGYNNQPPRQPPHPRQAPPRPPRNNTQV</sequence>
<gene>
    <name evidence="4" type="ORF">Pcinc_025224</name>
</gene>
<feature type="domain" description="Calcium-activated chloride channel N-terminal" evidence="3">
    <location>
        <begin position="15"/>
        <end position="277"/>
    </location>
</feature>
<feature type="compositionally biased region" description="Pro residues" evidence="1">
    <location>
        <begin position="1087"/>
        <end position="1101"/>
    </location>
</feature>
<feature type="compositionally biased region" description="Basic and acidic residues" evidence="1">
    <location>
        <begin position="966"/>
        <end position="988"/>
    </location>
</feature>
<evidence type="ECO:0000256" key="1">
    <source>
        <dbReference type="SAM" id="MobiDB-lite"/>
    </source>
</evidence>
<dbReference type="EMBL" id="JAWQEG010002833">
    <property type="protein sequence ID" value="KAK3869455.1"/>
    <property type="molecule type" value="Genomic_DNA"/>
</dbReference>
<feature type="transmembrane region" description="Helical" evidence="2">
    <location>
        <begin position="878"/>
        <end position="901"/>
    </location>
</feature>
<evidence type="ECO:0000259" key="3">
    <source>
        <dbReference type="Pfam" id="PF08434"/>
    </source>
</evidence>
<organism evidence="4 5">
    <name type="scientific">Petrolisthes cinctipes</name>
    <name type="common">Flat porcelain crab</name>
    <dbReference type="NCBI Taxonomy" id="88211"/>
    <lineage>
        <taxon>Eukaryota</taxon>
        <taxon>Metazoa</taxon>
        <taxon>Ecdysozoa</taxon>
        <taxon>Arthropoda</taxon>
        <taxon>Crustacea</taxon>
        <taxon>Multicrustacea</taxon>
        <taxon>Malacostraca</taxon>
        <taxon>Eumalacostraca</taxon>
        <taxon>Eucarida</taxon>
        <taxon>Decapoda</taxon>
        <taxon>Pleocyemata</taxon>
        <taxon>Anomura</taxon>
        <taxon>Galatheoidea</taxon>
        <taxon>Porcellanidae</taxon>
        <taxon>Petrolisthes</taxon>
    </lineage>
</organism>
<accession>A0AAE1KE22</accession>
<evidence type="ECO:0000313" key="4">
    <source>
        <dbReference type="EMBL" id="KAK3869455.1"/>
    </source>
</evidence>
<keyword evidence="2" id="KW-0812">Transmembrane</keyword>
<feature type="compositionally biased region" description="Polar residues" evidence="1">
    <location>
        <begin position="1031"/>
        <end position="1044"/>
    </location>
</feature>
<evidence type="ECO:0000313" key="5">
    <source>
        <dbReference type="Proteomes" id="UP001286313"/>
    </source>
</evidence>
<dbReference type="GO" id="GO:0032991">
    <property type="term" value="C:protein-containing complex"/>
    <property type="evidence" value="ECO:0007669"/>
    <property type="project" value="UniProtKB-ARBA"/>
</dbReference>
<proteinExistence type="predicted"/>